<feature type="region of interest" description="Disordered" evidence="1">
    <location>
        <begin position="134"/>
        <end position="167"/>
    </location>
</feature>
<accession>A0A2T2NCD0</accession>
<proteinExistence type="predicted"/>
<sequence>MHPFLVPRLPVLPSVTALLRRRPPIAIDTYCDLLPTVPLAPQPARGPGLPWPRRPPPFAARALGCSAVKTLKRVKVEIRSAARLPLQAMLPLKASSPWLPSMIVARCAVGTSREAEHCRRSRVAVLVMLRTTRGPPPTIITRRRAPSSTPLDSMPARSTVPSRPSPD</sequence>
<dbReference type="Proteomes" id="UP000240883">
    <property type="component" value="Unassembled WGS sequence"/>
</dbReference>
<gene>
    <name evidence="2" type="ORF">BS50DRAFT_576902</name>
</gene>
<name>A0A2T2NCD0_CORCC</name>
<evidence type="ECO:0000256" key="1">
    <source>
        <dbReference type="SAM" id="MobiDB-lite"/>
    </source>
</evidence>
<dbReference type="AlphaFoldDB" id="A0A2T2NCD0"/>
<keyword evidence="3" id="KW-1185">Reference proteome</keyword>
<evidence type="ECO:0000313" key="2">
    <source>
        <dbReference type="EMBL" id="PSN63087.1"/>
    </source>
</evidence>
<protein>
    <submittedName>
        <fullName evidence="2">Uncharacterized protein</fullName>
    </submittedName>
</protein>
<evidence type="ECO:0000313" key="3">
    <source>
        <dbReference type="Proteomes" id="UP000240883"/>
    </source>
</evidence>
<organism evidence="2 3">
    <name type="scientific">Corynespora cassiicola Philippines</name>
    <dbReference type="NCBI Taxonomy" id="1448308"/>
    <lineage>
        <taxon>Eukaryota</taxon>
        <taxon>Fungi</taxon>
        <taxon>Dikarya</taxon>
        <taxon>Ascomycota</taxon>
        <taxon>Pezizomycotina</taxon>
        <taxon>Dothideomycetes</taxon>
        <taxon>Pleosporomycetidae</taxon>
        <taxon>Pleosporales</taxon>
        <taxon>Corynesporascaceae</taxon>
        <taxon>Corynespora</taxon>
    </lineage>
</organism>
<dbReference type="EMBL" id="KZ678140">
    <property type="protein sequence ID" value="PSN63087.1"/>
    <property type="molecule type" value="Genomic_DNA"/>
</dbReference>
<reference evidence="2 3" key="1">
    <citation type="journal article" date="2018" name="Front. Microbiol.">
        <title>Genome-Wide Analysis of Corynespora cassiicola Leaf Fall Disease Putative Effectors.</title>
        <authorList>
            <person name="Lopez D."/>
            <person name="Ribeiro S."/>
            <person name="Label P."/>
            <person name="Fumanal B."/>
            <person name="Venisse J.S."/>
            <person name="Kohler A."/>
            <person name="de Oliveira R.R."/>
            <person name="Labutti K."/>
            <person name="Lipzen A."/>
            <person name="Lail K."/>
            <person name="Bauer D."/>
            <person name="Ohm R.A."/>
            <person name="Barry K.W."/>
            <person name="Spatafora J."/>
            <person name="Grigoriev I.V."/>
            <person name="Martin F.M."/>
            <person name="Pujade-Renaud V."/>
        </authorList>
    </citation>
    <scope>NUCLEOTIDE SEQUENCE [LARGE SCALE GENOMIC DNA]</scope>
    <source>
        <strain evidence="2 3">Philippines</strain>
    </source>
</reference>